<protein>
    <recommendedName>
        <fullName evidence="4">ZP domain-containing protein</fullName>
    </recommendedName>
</protein>
<reference evidence="5" key="1">
    <citation type="journal article" date="2023" name="Science">
        <title>Genome structures resolve the early diversification of teleost fishes.</title>
        <authorList>
            <person name="Parey E."/>
            <person name="Louis A."/>
            <person name="Montfort J."/>
            <person name="Bouchez O."/>
            <person name="Roques C."/>
            <person name="Iampietro C."/>
            <person name="Lluch J."/>
            <person name="Castinel A."/>
            <person name="Donnadieu C."/>
            <person name="Desvignes T."/>
            <person name="Floi Bucao C."/>
            <person name="Jouanno E."/>
            <person name="Wen M."/>
            <person name="Mejri S."/>
            <person name="Dirks R."/>
            <person name="Jansen H."/>
            <person name="Henkel C."/>
            <person name="Chen W.J."/>
            <person name="Zahm M."/>
            <person name="Cabau C."/>
            <person name="Klopp C."/>
            <person name="Thompson A.W."/>
            <person name="Robinson-Rechavi M."/>
            <person name="Braasch I."/>
            <person name="Lecointre G."/>
            <person name="Bobe J."/>
            <person name="Postlethwait J.H."/>
            <person name="Berthelot C."/>
            <person name="Roest Crollius H."/>
            <person name="Guiguen Y."/>
        </authorList>
    </citation>
    <scope>NUCLEOTIDE SEQUENCE</scope>
    <source>
        <strain evidence="5">NC1722</strain>
    </source>
</reference>
<keyword evidence="6" id="KW-1185">Reference proteome</keyword>
<dbReference type="Proteomes" id="UP001221898">
    <property type="component" value="Unassembled WGS sequence"/>
</dbReference>
<evidence type="ECO:0000256" key="2">
    <source>
        <dbReference type="ARBA" id="ARBA00023157"/>
    </source>
</evidence>
<dbReference type="PANTHER" id="PTHR14002">
    <property type="entry name" value="ENDOGLIN/TGF-BETA RECEPTOR TYPE III"/>
    <property type="match status" value="1"/>
</dbReference>
<feature type="transmembrane region" description="Helical" evidence="3">
    <location>
        <begin position="171"/>
        <end position="193"/>
    </location>
</feature>
<dbReference type="InterPro" id="IPR055355">
    <property type="entry name" value="ZP-C"/>
</dbReference>
<dbReference type="EMBL" id="JAINUG010000019">
    <property type="protein sequence ID" value="KAJ8412549.1"/>
    <property type="molecule type" value="Genomic_DNA"/>
</dbReference>
<keyword evidence="3" id="KW-1133">Transmembrane helix</keyword>
<accession>A0AAD7T198</accession>
<organism evidence="5 6">
    <name type="scientific">Aldrovandia affinis</name>
    <dbReference type="NCBI Taxonomy" id="143900"/>
    <lineage>
        <taxon>Eukaryota</taxon>
        <taxon>Metazoa</taxon>
        <taxon>Chordata</taxon>
        <taxon>Craniata</taxon>
        <taxon>Vertebrata</taxon>
        <taxon>Euteleostomi</taxon>
        <taxon>Actinopterygii</taxon>
        <taxon>Neopterygii</taxon>
        <taxon>Teleostei</taxon>
        <taxon>Notacanthiformes</taxon>
        <taxon>Halosauridae</taxon>
        <taxon>Aldrovandia</taxon>
    </lineage>
</organism>
<evidence type="ECO:0000259" key="4">
    <source>
        <dbReference type="PROSITE" id="PS51034"/>
    </source>
</evidence>
<dbReference type="InterPro" id="IPR001507">
    <property type="entry name" value="ZP_dom"/>
</dbReference>
<sequence length="219" mass="24629">MINYMVEGSGTFHVTLQLLNGTFPLPQNYSLSPNEEVVVEVAINSTLDQIKIVINECWATPTSNPLDSTTYFFLQNSCPVPNTYTTVLQNGNSTASRLSIRIFSFVQQSVIYLHCKVQICFETSGATCKPDCIGRTERYKNIIAVGRASSGPIYQSTYWPGNETTESLQDVIYIIMGVLLGALVLAILCLVFYRKRRVGNYNFNFTPKQERFTYHVFGT</sequence>
<evidence type="ECO:0000313" key="6">
    <source>
        <dbReference type="Proteomes" id="UP001221898"/>
    </source>
</evidence>
<dbReference type="AlphaFoldDB" id="A0AAD7T198"/>
<keyword evidence="2" id="KW-1015">Disulfide bond</keyword>
<dbReference type="PROSITE" id="PS51034">
    <property type="entry name" value="ZP_2"/>
    <property type="match status" value="1"/>
</dbReference>
<proteinExistence type="predicted"/>
<keyword evidence="3" id="KW-0472">Membrane</keyword>
<dbReference type="Gene3D" id="2.60.40.4100">
    <property type="entry name" value="Zona pellucida, ZP-C domain"/>
    <property type="match status" value="1"/>
</dbReference>
<keyword evidence="3" id="KW-0812">Transmembrane</keyword>
<comment type="caution">
    <text evidence="5">The sequence shown here is derived from an EMBL/GenBank/DDBJ whole genome shotgun (WGS) entry which is preliminary data.</text>
</comment>
<dbReference type="Pfam" id="PF00100">
    <property type="entry name" value="Zona_pellucida"/>
    <property type="match status" value="1"/>
</dbReference>
<dbReference type="PANTHER" id="PTHR14002:SF22">
    <property type="entry name" value="UROMODULIN-LIKE 1"/>
    <property type="match status" value="1"/>
</dbReference>
<gene>
    <name evidence="5" type="ORF">AAFF_G00128850</name>
</gene>
<evidence type="ECO:0000256" key="1">
    <source>
        <dbReference type="ARBA" id="ARBA00022729"/>
    </source>
</evidence>
<keyword evidence="1" id="KW-0732">Signal</keyword>
<name>A0AAD7T198_9TELE</name>
<dbReference type="InterPro" id="IPR042235">
    <property type="entry name" value="ZP-C_dom"/>
</dbReference>
<evidence type="ECO:0000256" key="3">
    <source>
        <dbReference type="SAM" id="Phobius"/>
    </source>
</evidence>
<evidence type="ECO:0000313" key="5">
    <source>
        <dbReference type="EMBL" id="KAJ8412549.1"/>
    </source>
</evidence>
<feature type="domain" description="ZP" evidence="4">
    <location>
        <begin position="1"/>
        <end position="139"/>
    </location>
</feature>